<name>A0A1I3JVC6_9RHOB</name>
<gene>
    <name evidence="2" type="ORF">SAMN04487991_0479</name>
</gene>
<dbReference type="STRING" id="588602.SAMN04487991_0479"/>
<protein>
    <submittedName>
        <fullName evidence="2">GAF domain-containing protein</fullName>
    </submittedName>
</protein>
<dbReference type="AlphaFoldDB" id="A0A1I3JVC6"/>
<feature type="domain" description="GAF" evidence="1">
    <location>
        <begin position="9"/>
        <end position="129"/>
    </location>
</feature>
<evidence type="ECO:0000259" key="1">
    <source>
        <dbReference type="Pfam" id="PF01590"/>
    </source>
</evidence>
<evidence type="ECO:0000313" key="2">
    <source>
        <dbReference type="EMBL" id="SFI64211.1"/>
    </source>
</evidence>
<keyword evidence="3" id="KW-1185">Reference proteome</keyword>
<dbReference type="Proteomes" id="UP000199630">
    <property type="component" value="Unassembled WGS sequence"/>
</dbReference>
<dbReference type="Gene3D" id="3.30.450.40">
    <property type="match status" value="1"/>
</dbReference>
<accession>A0A1I3JVC6</accession>
<dbReference type="RefSeq" id="WP_143093019.1">
    <property type="nucleotide sequence ID" value="NZ_FORH01000001.1"/>
</dbReference>
<organism evidence="2 3">
    <name type="scientific">Celeribacter neptunius</name>
    <dbReference type="NCBI Taxonomy" id="588602"/>
    <lineage>
        <taxon>Bacteria</taxon>
        <taxon>Pseudomonadati</taxon>
        <taxon>Pseudomonadota</taxon>
        <taxon>Alphaproteobacteria</taxon>
        <taxon>Rhodobacterales</taxon>
        <taxon>Roseobacteraceae</taxon>
        <taxon>Celeribacter</taxon>
    </lineage>
</organism>
<sequence length="140" mass="15086">MALELHGRVAASGVLIYRAIPSEAGVLLKVLAATNQPVAHRLDNVLLPENTIGNLVMELNREIVINDTLTHPLVKDSGAVSIMGIMAYIGVPARLDGRPFGGVSVVDQHRRHWTEAEVLATRVAAAQLEALALERRNAMP</sequence>
<proteinExistence type="predicted"/>
<dbReference type="SUPFAM" id="SSF55781">
    <property type="entry name" value="GAF domain-like"/>
    <property type="match status" value="1"/>
</dbReference>
<dbReference type="EMBL" id="FORH01000001">
    <property type="protein sequence ID" value="SFI64211.1"/>
    <property type="molecule type" value="Genomic_DNA"/>
</dbReference>
<evidence type="ECO:0000313" key="3">
    <source>
        <dbReference type="Proteomes" id="UP000199630"/>
    </source>
</evidence>
<dbReference type="InterPro" id="IPR003018">
    <property type="entry name" value="GAF"/>
</dbReference>
<reference evidence="3" key="1">
    <citation type="submission" date="2016-10" db="EMBL/GenBank/DDBJ databases">
        <authorList>
            <person name="Varghese N."/>
            <person name="Submissions S."/>
        </authorList>
    </citation>
    <scope>NUCLEOTIDE SEQUENCE [LARGE SCALE GENOMIC DNA]</scope>
    <source>
        <strain evidence="3">DSM 26471</strain>
    </source>
</reference>
<dbReference type="InterPro" id="IPR029016">
    <property type="entry name" value="GAF-like_dom_sf"/>
</dbReference>
<dbReference type="Pfam" id="PF01590">
    <property type="entry name" value="GAF"/>
    <property type="match status" value="1"/>
</dbReference>
<dbReference type="OrthoDB" id="9151676at2"/>